<reference evidence="1 2" key="1">
    <citation type="submission" date="2019-08" db="EMBL/GenBank/DDBJ databases">
        <title>Selenomonas sp. mPRGC5 and Selenomonas sp. mPRGC8 isolated from ruminal fluid of dairy goat (Capra hircus).</title>
        <authorList>
            <person name="Poothong S."/>
            <person name="Nuengjamnong C."/>
            <person name="Tanasupawat S."/>
        </authorList>
    </citation>
    <scope>NUCLEOTIDE SEQUENCE [LARGE SCALE GENOMIC DNA]</scope>
    <source>
        <strain evidence="2">mPRGC5</strain>
    </source>
</reference>
<evidence type="ECO:0000313" key="2">
    <source>
        <dbReference type="Proteomes" id="UP000323646"/>
    </source>
</evidence>
<gene>
    <name evidence="1" type="ORF">FZ040_06060</name>
</gene>
<accession>A0A5D6W6I1</accession>
<organism evidence="1 2">
    <name type="scientific">Selenomonas ruminis</name>
    <dbReference type="NCBI Taxonomy" id="2593411"/>
    <lineage>
        <taxon>Bacteria</taxon>
        <taxon>Bacillati</taxon>
        <taxon>Bacillota</taxon>
        <taxon>Negativicutes</taxon>
        <taxon>Selenomonadales</taxon>
        <taxon>Selenomonadaceae</taxon>
        <taxon>Selenomonas</taxon>
    </lineage>
</organism>
<dbReference type="EMBL" id="VTOY01000003">
    <property type="protein sequence ID" value="TYZ23440.1"/>
    <property type="molecule type" value="Genomic_DNA"/>
</dbReference>
<evidence type="ECO:0000313" key="1">
    <source>
        <dbReference type="EMBL" id="TYZ23440.1"/>
    </source>
</evidence>
<sequence>MSKIPKGLTDKDMFQNYVEEATLEDTFIKAEKAAEQKRRERAGIEPPAQLGKAGFTPELTEELGKALLQLKMELFREGIQKYSFKIKRDGENIVLVPKYKKNQ</sequence>
<name>A0A5D6W6I1_9FIRM</name>
<dbReference type="AlphaFoldDB" id="A0A5D6W6I1"/>
<keyword evidence="2" id="KW-1185">Reference proteome</keyword>
<comment type="caution">
    <text evidence="1">The sequence shown here is derived from an EMBL/GenBank/DDBJ whole genome shotgun (WGS) entry which is preliminary data.</text>
</comment>
<dbReference type="Proteomes" id="UP000323646">
    <property type="component" value="Unassembled WGS sequence"/>
</dbReference>
<dbReference type="OrthoDB" id="1629499at2"/>
<dbReference type="RefSeq" id="WP_149171187.1">
    <property type="nucleotide sequence ID" value="NZ_VTOY01000003.1"/>
</dbReference>
<protein>
    <submittedName>
        <fullName evidence="1">Uncharacterized protein</fullName>
    </submittedName>
</protein>
<proteinExistence type="predicted"/>